<dbReference type="RefSeq" id="WP_310501005.1">
    <property type="nucleotide sequence ID" value="NZ_JAVDSB010000011.1"/>
</dbReference>
<dbReference type="InterPro" id="IPR050490">
    <property type="entry name" value="Bact_solute-bd_prot1"/>
</dbReference>
<dbReference type="PROSITE" id="PS51257">
    <property type="entry name" value="PROKAR_LIPOPROTEIN"/>
    <property type="match status" value="1"/>
</dbReference>
<proteinExistence type="predicted"/>
<dbReference type="PANTHER" id="PTHR43649:SF12">
    <property type="entry name" value="DIACETYLCHITOBIOSE BINDING PROTEIN DASA"/>
    <property type="match status" value="1"/>
</dbReference>
<feature type="region of interest" description="Disordered" evidence="1">
    <location>
        <begin position="22"/>
        <end position="44"/>
    </location>
</feature>
<sequence length="565" mass="63421">MKKLKLVTMGTLLALSLSACSSSNSADPATSKTPSSPSGTTAAKEEMKPATFSYFLFNAGKNMNTNETPIGKELEKQTGVNFKVENLVGESKTKSGVMIAGNEFPDVVQPEGEIDKFMDAGAFIPLDELIEKYGPNIKRVYGPYFDKMKQKDGKIYHLPFSANQGFAANPNVDQGAFWIQRGVLKELGYPKLTTLDEYFNAIKTYKDKHPQVDGKDTIGFSVMTYDTNFFTITNPAFHLAGYPNDGGLLIDLKTNEAKSNAIDEATTKRWVKKLNEVNTAGLFDKESFTMNKDQYLAKLTSGRVLGYFAYDWQVGDARNNLAKAGVDDKRYVALPIVFDKGVKDQYLDPPSFVNNRGISISKSAKDPVRIIKFFDTMLTEDNQILQQWGIKGQTYEVDDKGKFFRTDEEIAKIKDPKFYEDFGLKMFAYNWPRYGNFSIVKGDNAFDPNKQPSVAEKNYTDGDRALLKAYNAKVFTDMFSKPDARPWYPAWSINKGQGTPEQIFEQKMGDLQKKAYPEMILASGTDKFEKAWSDYVAQASKLDIKGYEAFVTKIVKDRVAGNWAK</sequence>
<name>A0ABU1P1B4_9BACL</name>
<feature type="chain" id="PRO_5046824931" evidence="2">
    <location>
        <begin position="26"/>
        <end position="565"/>
    </location>
</feature>
<feature type="signal peptide" evidence="2">
    <location>
        <begin position="1"/>
        <end position="25"/>
    </location>
</feature>
<dbReference type="CDD" id="cd13582">
    <property type="entry name" value="PBP2_AlgQ_like_3"/>
    <property type="match status" value="1"/>
</dbReference>
<evidence type="ECO:0000313" key="4">
    <source>
        <dbReference type="Proteomes" id="UP001267290"/>
    </source>
</evidence>
<reference evidence="3 4" key="1">
    <citation type="submission" date="2023-07" db="EMBL/GenBank/DDBJ databases">
        <title>Sorghum-associated microbial communities from plants grown in Nebraska, USA.</title>
        <authorList>
            <person name="Schachtman D."/>
        </authorList>
    </citation>
    <scope>NUCLEOTIDE SEQUENCE [LARGE SCALE GENOMIC DNA]</scope>
    <source>
        <strain evidence="3 4">CC258</strain>
    </source>
</reference>
<dbReference type="PANTHER" id="PTHR43649">
    <property type="entry name" value="ARABINOSE-BINDING PROTEIN-RELATED"/>
    <property type="match status" value="1"/>
</dbReference>
<dbReference type="Gene3D" id="3.40.190.10">
    <property type="entry name" value="Periplasmic binding protein-like II"/>
    <property type="match status" value="2"/>
</dbReference>
<dbReference type="SUPFAM" id="SSF53850">
    <property type="entry name" value="Periplasmic binding protein-like II"/>
    <property type="match status" value="1"/>
</dbReference>
<evidence type="ECO:0000313" key="3">
    <source>
        <dbReference type="EMBL" id="MDR6553535.1"/>
    </source>
</evidence>
<dbReference type="InterPro" id="IPR006059">
    <property type="entry name" value="SBP"/>
</dbReference>
<dbReference type="Pfam" id="PF13416">
    <property type="entry name" value="SBP_bac_8"/>
    <property type="match status" value="1"/>
</dbReference>
<evidence type="ECO:0000256" key="1">
    <source>
        <dbReference type="SAM" id="MobiDB-lite"/>
    </source>
</evidence>
<dbReference type="EMBL" id="JAVDSB010000011">
    <property type="protein sequence ID" value="MDR6553535.1"/>
    <property type="molecule type" value="Genomic_DNA"/>
</dbReference>
<protein>
    <submittedName>
        <fullName evidence="3">Aldouronate transport system substrate-binding protein</fullName>
    </submittedName>
</protein>
<organism evidence="3 4">
    <name type="scientific">Paenibacillus qinlingensis</name>
    <dbReference type="NCBI Taxonomy" id="1837343"/>
    <lineage>
        <taxon>Bacteria</taxon>
        <taxon>Bacillati</taxon>
        <taxon>Bacillota</taxon>
        <taxon>Bacilli</taxon>
        <taxon>Bacillales</taxon>
        <taxon>Paenibacillaceae</taxon>
        <taxon>Paenibacillus</taxon>
    </lineage>
</organism>
<comment type="caution">
    <text evidence="3">The sequence shown here is derived from an EMBL/GenBank/DDBJ whole genome shotgun (WGS) entry which is preliminary data.</text>
</comment>
<keyword evidence="4" id="KW-1185">Reference proteome</keyword>
<dbReference type="Proteomes" id="UP001267290">
    <property type="component" value="Unassembled WGS sequence"/>
</dbReference>
<evidence type="ECO:0000256" key="2">
    <source>
        <dbReference type="SAM" id="SignalP"/>
    </source>
</evidence>
<gene>
    <name evidence="3" type="ORF">J2736_004742</name>
</gene>
<accession>A0ABU1P1B4</accession>
<keyword evidence="2" id="KW-0732">Signal</keyword>
<feature type="compositionally biased region" description="Low complexity" evidence="1">
    <location>
        <begin position="22"/>
        <end position="42"/>
    </location>
</feature>